<organism evidence="1 2">
    <name type="scientific">Candidatus Andersenbacteria bacterium CG10_big_fil_rev_8_21_14_0_10_54_11</name>
    <dbReference type="NCBI Taxonomy" id="1974485"/>
    <lineage>
        <taxon>Bacteria</taxon>
        <taxon>Candidatus Anderseniibacteriota</taxon>
    </lineage>
</organism>
<comment type="caution">
    <text evidence="1">The sequence shown here is derived from an EMBL/GenBank/DDBJ whole genome shotgun (WGS) entry which is preliminary data.</text>
</comment>
<dbReference type="EMBL" id="PEZP01000039">
    <property type="protein sequence ID" value="PIT97926.1"/>
    <property type="molecule type" value="Genomic_DNA"/>
</dbReference>
<sequence>MARQAYGLLAAAVLAIGVLVPGPADKVVFLDVGQGDAILLQDGTAQILIDGGKGVAVLSRLAEELPWFDRKIEVIIATHPDKDHLEGLVHVLEGYEVGLVLLPRVSKDSQLQQAWLERLQAAAENRRAAWRFAWAGEQVRAGGIVVSVLGPDAAAAAGEKTNNASVITRVDFCGGDNPSPFLLQRGGKAIPLLPPSPAGPAPLRPLKSGERASLSRDGHCLSFMLTGDAEALIERRLTAAYASAVPGDCILQTSGTLPTCAGNLLNVDVLKAGHHGSSTSTTAELLAAASPAAVVISVGAENSYGHPHRNVLARLAGFQLWRTDEHGSVRFLRGAAGWAVQTRRH</sequence>
<gene>
    <name evidence="1" type="ORF">COT71_03210</name>
</gene>
<dbReference type="CDD" id="cd07731">
    <property type="entry name" value="ComA-like_MBL-fold"/>
    <property type="match status" value="1"/>
</dbReference>
<dbReference type="Proteomes" id="UP000230731">
    <property type="component" value="Unassembled WGS sequence"/>
</dbReference>
<dbReference type="PANTHER" id="PTHR30619">
    <property type="entry name" value="DNA INTERNALIZATION/COMPETENCE PROTEIN COMEC/REC2"/>
    <property type="match status" value="1"/>
</dbReference>
<evidence type="ECO:0000313" key="1">
    <source>
        <dbReference type="EMBL" id="PIT97926.1"/>
    </source>
</evidence>
<evidence type="ECO:0000313" key="2">
    <source>
        <dbReference type="Proteomes" id="UP000230731"/>
    </source>
</evidence>
<proteinExistence type="predicted"/>
<dbReference type="AlphaFoldDB" id="A0A2M6WYT6"/>
<dbReference type="InterPro" id="IPR036866">
    <property type="entry name" value="RibonucZ/Hydroxyglut_hydro"/>
</dbReference>
<dbReference type="Gene3D" id="3.60.15.10">
    <property type="entry name" value="Ribonuclease Z/Hydroxyacylglutathione hydrolase-like"/>
    <property type="match status" value="2"/>
</dbReference>
<accession>A0A2M6WYT6</accession>
<name>A0A2M6WYT6_9BACT</name>
<dbReference type="InterPro" id="IPR052159">
    <property type="entry name" value="Competence_DNA_uptake"/>
</dbReference>
<dbReference type="PANTHER" id="PTHR30619:SF1">
    <property type="entry name" value="RECOMBINATION PROTEIN 2"/>
    <property type="match status" value="1"/>
</dbReference>
<protein>
    <recommendedName>
        <fullName evidence="3">Metallo-beta-lactamase domain-containing protein</fullName>
    </recommendedName>
</protein>
<reference evidence="2" key="1">
    <citation type="submission" date="2017-09" db="EMBL/GenBank/DDBJ databases">
        <title>Depth-based differentiation of microbial function through sediment-hosted aquifers and enrichment of novel symbionts in the deep terrestrial subsurface.</title>
        <authorList>
            <person name="Probst A.J."/>
            <person name="Ladd B."/>
            <person name="Jarett J.K."/>
            <person name="Geller-Mcgrath D.E."/>
            <person name="Sieber C.M.K."/>
            <person name="Emerson J.B."/>
            <person name="Anantharaman K."/>
            <person name="Thomas B.C."/>
            <person name="Malmstrom R."/>
            <person name="Stieglmeier M."/>
            <person name="Klingl A."/>
            <person name="Woyke T."/>
            <person name="Ryan C.M."/>
            <person name="Banfield J.F."/>
        </authorList>
    </citation>
    <scope>NUCLEOTIDE SEQUENCE [LARGE SCALE GENOMIC DNA]</scope>
</reference>
<dbReference type="InterPro" id="IPR035681">
    <property type="entry name" value="ComA-like_MBL"/>
</dbReference>
<dbReference type="SUPFAM" id="SSF56281">
    <property type="entry name" value="Metallo-hydrolase/oxidoreductase"/>
    <property type="match status" value="1"/>
</dbReference>
<evidence type="ECO:0008006" key="3">
    <source>
        <dbReference type="Google" id="ProtNLM"/>
    </source>
</evidence>